<dbReference type="EMBL" id="FXAM01000001">
    <property type="protein sequence ID" value="SMF97044.1"/>
    <property type="molecule type" value="Genomic_DNA"/>
</dbReference>
<keyword evidence="2" id="KW-1185">Reference proteome</keyword>
<sequence>MTPKEAQFILENLAHGIDPVTGTALPDDVIFRAPRVLLALLMGAQGLEILALENRNLVPAQAGQPWTPDEERRLLAAFDSGIDIKEIAKWHGRSRGGITARLVRLGRIEEGSEIYAKPKRGEK</sequence>
<evidence type="ECO:0008006" key="3">
    <source>
        <dbReference type="Google" id="ProtNLM"/>
    </source>
</evidence>
<gene>
    <name evidence="1" type="ORF">SAMN02949497_4460</name>
</gene>
<proteinExistence type="predicted"/>
<reference evidence="1 2" key="1">
    <citation type="submission" date="2016-12" db="EMBL/GenBank/DDBJ databases">
        <authorList>
            <person name="Song W.-J."/>
            <person name="Kurnit D.M."/>
        </authorList>
    </citation>
    <scope>NUCLEOTIDE SEQUENCE [LARGE SCALE GENOMIC DNA]</scope>
    <source>
        <strain evidence="1 2">175</strain>
    </source>
</reference>
<dbReference type="AlphaFoldDB" id="A0A1Y6DA27"/>
<protein>
    <recommendedName>
        <fullName evidence="3">Homeodomain-like domain-containing protein</fullName>
    </recommendedName>
</protein>
<accession>A0A1Y6DA27</accession>
<dbReference type="RefSeq" id="WP_085215871.1">
    <property type="nucleotide sequence ID" value="NZ_FXAM01000001.1"/>
</dbReference>
<evidence type="ECO:0000313" key="2">
    <source>
        <dbReference type="Proteomes" id="UP000192923"/>
    </source>
</evidence>
<dbReference type="OrthoDB" id="6637817at2"/>
<organism evidence="1 2">
    <name type="scientific">Methylomagnum ishizawai</name>
    <dbReference type="NCBI Taxonomy" id="1760988"/>
    <lineage>
        <taxon>Bacteria</taxon>
        <taxon>Pseudomonadati</taxon>
        <taxon>Pseudomonadota</taxon>
        <taxon>Gammaproteobacteria</taxon>
        <taxon>Methylococcales</taxon>
        <taxon>Methylococcaceae</taxon>
        <taxon>Methylomagnum</taxon>
    </lineage>
</organism>
<name>A0A1Y6DA27_9GAMM</name>
<dbReference type="Proteomes" id="UP000192923">
    <property type="component" value="Unassembled WGS sequence"/>
</dbReference>
<evidence type="ECO:0000313" key="1">
    <source>
        <dbReference type="EMBL" id="SMF97044.1"/>
    </source>
</evidence>